<protein>
    <submittedName>
        <fullName evidence="1">Uncharacterized protein</fullName>
    </submittedName>
</protein>
<gene>
    <name evidence="1" type="ORF">FVR03_09785</name>
</gene>
<dbReference type="Proteomes" id="UP000321926">
    <property type="component" value="Unassembled WGS sequence"/>
</dbReference>
<reference evidence="1 2" key="1">
    <citation type="submission" date="2019-08" db="EMBL/GenBank/DDBJ databases">
        <authorList>
            <person name="Shi S."/>
        </authorList>
    </citation>
    <scope>NUCLEOTIDE SEQUENCE [LARGE SCALE GENOMIC DNA]</scope>
    <source>
        <strain evidence="1 2">GY10130</strain>
    </source>
</reference>
<proteinExistence type="predicted"/>
<dbReference type="OrthoDB" id="850573at2"/>
<keyword evidence="2" id="KW-1185">Reference proteome</keyword>
<evidence type="ECO:0000313" key="1">
    <source>
        <dbReference type="EMBL" id="TXK47128.1"/>
    </source>
</evidence>
<dbReference type="AlphaFoldDB" id="A0A5C8KBK8"/>
<organism evidence="1 2">
    <name type="scientific">Pontibacter qinzhouensis</name>
    <dbReference type="NCBI Taxonomy" id="2603253"/>
    <lineage>
        <taxon>Bacteria</taxon>
        <taxon>Pseudomonadati</taxon>
        <taxon>Bacteroidota</taxon>
        <taxon>Cytophagia</taxon>
        <taxon>Cytophagales</taxon>
        <taxon>Hymenobacteraceae</taxon>
        <taxon>Pontibacter</taxon>
    </lineage>
</organism>
<name>A0A5C8KBK8_9BACT</name>
<comment type="caution">
    <text evidence="1">The sequence shown here is derived from an EMBL/GenBank/DDBJ whole genome shotgun (WGS) entry which is preliminary data.</text>
</comment>
<sequence>MQQKLQEIFEPIVGLPLTRTTRNGKIQYFHFGSTHYTTSQGLVLDIGAYTLALDCAWHLDLPKGDAISHKHVLLPRQTAGLPDPAFDWKVPGANLRDQRLKDLLKGGYPMNADIITSGQDAGFQLDFTNGAILKVAPSAADKGEFFWQLFSNLGDDFKATAGPSGIIS</sequence>
<dbReference type="RefSeq" id="WP_147921565.1">
    <property type="nucleotide sequence ID" value="NZ_VRTY01000030.1"/>
</dbReference>
<evidence type="ECO:0000313" key="2">
    <source>
        <dbReference type="Proteomes" id="UP000321926"/>
    </source>
</evidence>
<accession>A0A5C8KBK8</accession>
<dbReference type="EMBL" id="VRTY01000030">
    <property type="protein sequence ID" value="TXK47128.1"/>
    <property type="molecule type" value="Genomic_DNA"/>
</dbReference>